<dbReference type="InterPro" id="IPR011444">
    <property type="entry name" value="DUF1549"/>
</dbReference>
<dbReference type="EMBL" id="SJPW01000005">
    <property type="protein sequence ID" value="TWU50635.1"/>
    <property type="molecule type" value="Genomic_DNA"/>
</dbReference>
<accession>A0A5C6EPU7</accession>
<dbReference type="Proteomes" id="UP000318288">
    <property type="component" value="Unassembled WGS sequence"/>
</dbReference>
<dbReference type="InterPro" id="IPR011429">
    <property type="entry name" value="Cyt_c_Planctomycete-type"/>
</dbReference>
<dbReference type="AlphaFoldDB" id="A0A5C6EPU7"/>
<feature type="domain" description="Cytochrome C Planctomycete-type" evidence="4">
    <location>
        <begin position="252"/>
        <end position="312"/>
    </location>
</feature>
<keyword evidence="6" id="KW-1185">Reference proteome</keyword>
<feature type="domain" description="DUF1553" evidence="3">
    <location>
        <begin position="669"/>
        <end position="926"/>
    </location>
</feature>
<name>A0A5C6EPU7_9BACT</name>
<dbReference type="Pfam" id="PF07635">
    <property type="entry name" value="PSCyt1"/>
    <property type="match status" value="1"/>
</dbReference>
<protein>
    <submittedName>
        <fullName evidence="5">Planctomycete cytochrome C</fullName>
    </submittedName>
</protein>
<dbReference type="PANTHER" id="PTHR35889">
    <property type="entry name" value="CYCLOINULO-OLIGOSACCHARIDE FRUCTANOTRANSFERASE-RELATED"/>
    <property type="match status" value="1"/>
</dbReference>
<evidence type="ECO:0000259" key="3">
    <source>
        <dbReference type="Pfam" id="PF07587"/>
    </source>
</evidence>
<evidence type="ECO:0000313" key="6">
    <source>
        <dbReference type="Proteomes" id="UP000318288"/>
    </source>
</evidence>
<reference evidence="5 6" key="1">
    <citation type="submission" date="2019-02" db="EMBL/GenBank/DDBJ databases">
        <title>Deep-cultivation of Planctomycetes and their phenomic and genomic characterization uncovers novel biology.</title>
        <authorList>
            <person name="Wiegand S."/>
            <person name="Jogler M."/>
            <person name="Boedeker C."/>
            <person name="Pinto D."/>
            <person name="Vollmers J."/>
            <person name="Rivas-Marin E."/>
            <person name="Kohn T."/>
            <person name="Peeters S.H."/>
            <person name="Heuer A."/>
            <person name="Rast P."/>
            <person name="Oberbeckmann S."/>
            <person name="Bunk B."/>
            <person name="Jeske O."/>
            <person name="Meyerdierks A."/>
            <person name="Storesund J.E."/>
            <person name="Kallscheuer N."/>
            <person name="Luecker S."/>
            <person name="Lage O.M."/>
            <person name="Pohl T."/>
            <person name="Merkel B.J."/>
            <person name="Hornburger P."/>
            <person name="Mueller R.-W."/>
            <person name="Bruemmer F."/>
            <person name="Labrenz M."/>
            <person name="Spormann A.M."/>
            <person name="Op Den Camp H."/>
            <person name="Overmann J."/>
            <person name="Amann R."/>
            <person name="Jetten M.S.M."/>
            <person name="Mascher T."/>
            <person name="Medema M.H."/>
            <person name="Devos D.P."/>
            <person name="Kaster A.-K."/>
            <person name="Ovreas L."/>
            <person name="Rohde M."/>
            <person name="Galperin M.Y."/>
            <person name="Jogler C."/>
        </authorList>
    </citation>
    <scope>NUCLEOTIDE SEQUENCE [LARGE SCALE GENOMIC DNA]</scope>
    <source>
        <strain evidence="5 6">Poly51</strain>
    </source>
</reference>
<dbReference type="PANTHER" id="PTHR35889:SF3">
    <property type="entry name" value="F-BOX DOMAIN-CONTAINING PROTEIN"/>
    <property type="match status" value="1"/>
</dbReference>
<comment type="caution">
    <text evidence="5">The sequence shown here is derived from an EMBL/GenBank/DDBJ whole genome shotgun (WGS) entry which is preliminary data.</text>
</comment>
<evidence type="ECO:0000259" key="4">
    <source>
        <dbReference type="Pfam" id="PF07635"/>
    </source>
</evidence>
<feature type="domain" description="DUF1549" evidence="2">
    <location>
        <begin position="367"/>
        <end position="578"/>
    </location>
</feature>
<evidence type="ECO:0000259" key="2">
    <source>
        <dbReference type="Pfam" id="PF07583"/>
    </source>
</evidence>
<evidence type="ECO:0000313" key="5">
    <source>
        <dbReference type="EMBL" id="TWU50635.1"/>
    </source>
</evidence>
<dbReference type="InterPro" id="IPR022655">
    <property type="entry name" value="DUF1553"/>
</dbReference>
<dbReference type="Pfam" id="PF07583">
    <property type="entry name" value="PSCyt2"/>
    <property type="match status" value="1"/>
</dbReference>
<proteinExistence type="predicted"/>
<organism evidence="5 6">
    <name type="scientific">Rubripirellula tenax</name>
    <dbReference type="NCBI Taxonomy" id="2528015"/>
    <lineage>
        <taxon>Bacteria</taxon>
        <taxon>Pseudomonadati</taxon>
        <taxon>Planctomycetota</taxon>
        <taxon>Planctomycetia</taxon>
        <taxon>Pirellulales</taxon>
        <taxon>Pirellulaceae</taxon>
        <taxon>Rubripirellula</taxon>
    </lineage>
</organism>
<feature type="region of interest" description="Disordered" evidence="1">
    <location>
        <begin position="331"/>
        <end position="351"/>
    </location>
</feature>
<gene>
    <name evidence="5" type="ORF">Poly51_39280</name>
</gene>
<sequence length="967" mass="107602">MNQCTTFAKRIEMIYVGSRIGFASAVMLLLVGFVTASEPLYQNTFDDPQQIEPLFQRFKSMKVVDGVLRLEHANGHAASPTLPVPFTDGVFRFRFKLAGADRLVCRFEDESRVVKAKAHLCRLEFRPGSASLHLNSPPKDRELRQDALFATHRQDFADDEWHSVEISFFGETLTATIDGDTKLEGRHEHLANEKLGAIFAVQKGVVLLDDLSLTLIGTEPQPEAVTAGDDLIGTRGLELFHDYIEPMFKQHCYECHSHEYEEASGGLVVDSRAAMLKGGDLGPSLVPGQPDESLLLEALVYENDAIQMPPDGKLDAQTLEYVREWIELDAPDPRNSISTDQPAPSGPDASKLWSVQPLAEMRPRGSIDDLISQKLEMKGLASSPDASFDVLVRRLHFVLTGLPPTIEEANSFVESAESDLDTAMERRVDELLSRRQFGERWGRHWLDIARYADASGTTSPRPYKQAWRYRDYVINAFNLDKSWSEFVRQQIAGDLIETDSAAKRAEGLVATGFLALSHVIAATRDPETLKLDTIDEQLDVVGKAFLGVAIGCARCHDHKLDPFPTRDYYSLAGVFRSSSSYQPSISQESLTLEGAELGITEADAVKVVAPWLRGGKGVKVHSVKEADSIRDEPIHLRGEVEITGEVVPRGFPTLVAAIDVPPIPEGSSGRRQLADWVLHENNALAWRVIVNRVWQHAFGQGIVRSTDNLGFTGDPPSHPELLDHLAWKFRDYHNGSFKSLIREMLLSRAWRQSSVLRRDAMDVDPENRLLWRANPRRMEAEAVIDSIQFVCDQLDLGQPDKTSVPGFKVGNQGSTADLKIPGVTLKRRSVYWPVFRKDVPNSMDVLGIFDFPPATAPRGSREVTRVPSQSLALLNNPFVIDNARALQKSLLSNASLADDRDRLRVLYQKLYSRLPTPKEEAGSLEFLTQFAAGLEITESAKPGAVHSVSWNRLCHALLVSNEFVVVP</sequence>
<dbReference type="Pfam" id="PF07587">
    <property type="entry name" value="PSD1"/>
    <property type="match status" value="1"/>
</dbReference>
<evidence type="ECO:0000256" key="1">
    <source>
        <dbReference type="SAM" id="MobiDB-lite"/>
    </source>
</evidence>